<dbReference type="GO" id="GO:0005506">
    <property type="term" value="F:iron ion binding"/>
    <property type="evidence" value="ECO:0007669"/>
    <property type="project" value="InterPro"/>
</dbReference>
<evidence type="ECO:0000313" key="3">
    <source>
        <dbReference type="EMBL" id="RVV98327.1"/>
    </source>
</evidence>
<proteinExistence type="inferred from homology"/>
<dbReference type="Pfam" id="PF00067">
    <property type="entry name" value="p450"/>
    <property type="match status" value="1"/>
</dbReference>
<dbReference type="GO" id="GO:0016705">
    <property type="term" value="F:oxidoreductase activity, acting on paired donors, with incorporation or reduction of molecular oxygen"/>
    <property type="evidence" value="ECO:0007669"/>
    <property type="project" value="InterPro"/>
</dbReference>
<evidence type="ECO:0000256" key="2">
    <source>
        <dbReference type="PIRSR" id="PIRSR602401-1"/>
    </source>
</evidence>
<dbReference type="PANTHER" id="PTHR46696">
    <property type="entry name" value="P450, PUTATIVE (EUROFUNG)-RELATED"/>
    <property type="match status" value="1"/>
</dbReference>
<feature type="binding site" description="axial binding residue" evidence="2">
    <location>
        <position position="355"/>
    </location>
    <ligand>
        <name>heme</name>
        <dbReference type="ChEBI" id="CHEBI:30413"/>
    </ligand>
    <ligandPart>
        <name>Fe</name>
        <dbReference type="ChEBI" id="CHEBI:18248"/>
    </ligandPart>
</feature>
<dbReference type="RefSeq" id="WP_127905560.1">
    <property type="nucleotide sequence ID" value="NZ_RQXX01000002.1"/>
</dbReference>
<dbReference type="SUPFAM" id="SSF48264">
    <property type="entry name" value="Cytochrome P450"/>
    <property type="match status" value="1"/>
</dbReference>
<comment type="cofactor">
    <cofactor evidence="2">
        <name>heme</name>
        <dbReference type="ChEBI" id="CHEBI:30413"/>
    </cofactor>
</comment>
<sequence>MTRHAPFDVSLALARDPYRFVSRQARGCDGDAFTARLMLRKTVFLTGPAAARHFYSDAFHRAEAAPLFLKLTLFGRGGVQGLDGPDHRARKALFLRLVGPDRVSELTDRVRRGLDRLSGRIAVQDAAERVLTRAVCDWAGVPLPDHELGRRTRMLSELFEHAVPVSPSVLGGITARRAADDWAERLIAAVRSGDLSPPPNTALREIALWRDPAGRRLPPRTAAVELLNVLRPTVAISAFVTFLVHAMHAHPDVAEQMRTAPDATRDRIPDIVQEVRRTAPFFPMLIARARRDTDWDGVPIPAGTPTVLDIWGTNRDARAWAAPGRFSPDRFHDWRGDAFTLIPQGGGDHATGHRCPGEWFTKGIMEEVARWLAARDWQVPPQDLTLDMTSLPGLPRDRMLIDLA</sequence>
<dbReference type="InterPro" id="IPR002401">
    <property type="entry name" value="Cyt_P450_E_grp-I"/>
</dbReference>
<dbReference type="EMBL" id="RQXX01000002">
    <property type="protein sequence ID" value="RVV98327.1"/>
    <property type="molecule type" value="Genomic_DNA"/>
</dbReference>
<dbReference type="OrthoDB" id="9764248at2"/>
<evidence type="ECO:0000313" key="4">
    <source>
        <dbReference type="Proteomes" id="UP000285908"/>
    </source>
</evidence>
<accession>A0A438AIA7</accession>
<dbReference type="GO" id="GO:0004497">
    <property type="term" value="F:monooxygenase activity"/>
    <property type="evidence" value="ECO:0007669"/>
    <property type="project" value="InterPro"/>
</dbReference>
<protein>
    <submittedName>
        <fullName evidence="3">Cytochrome P450</fullName>
    </submittedName>
</protein>
<reference evidence="3 4" key="1">
    <citation type="submission" date="2018-11" db="EMBL/GenBank/DDBJ databases">
        <title>Mesobaculum littorinae gen. nov., sp. nov., isolated from Littorina scabra that represents a novel genus of the order Rhodobacteraceae.</title>
        <authorList>
            <person name="Li F."/>
        </authorList>
    </citation>
    <scope>NUCLEOTIDE SEQUENCE [LARGE SCALE GENOMIC DNA]</scope>
    <source>
        <strain evidence="3 4">M0103</strain>
    </source>
</reference>
<dbReference type="InterPro" id="IPR036396">
    <property type="entry name" value="Cyt_P450_sf"/>
</dbReference>
<dbReference type="InterPro" id="IPR001128">
    <property type="entry name" value="Cyt_P450"/>
</dbReference>
<keyword evidence="4" id="KW-1185">Reference proteome</keyword>
<keyword evidence="2" id="KW-0408">Iron</keyword>
<dbReference type="PANTHER" id="PTHR46696:SF1">
    <property type="entry name" value="CYTOCHROME P450 YJIB-RELATED"/>
    <property type="match status" value="1"/>
</dbReference>
<dbReference type="GO" id="GO:0020037">
    <property type="term" value="F:heme binding"/>
    <property type="evidence" value="ECO:0007669"/>
    <property type="project" value="InterPro"/>
</dbReference>
<dbReference type="Proteomes" id="UP000285908">
    <property type="component" value="Unassembled WGS sequence"/>
</dbReference>
<gene>
    <name evidence="3" type="ORF">EKE94_05215</name>
</gene>
<dbReference type="CDD" id="cd11067">
    <property type="entry name" value="CYP152"/>
    <property type="match status" value="1"/>
</dbReference>
<evidence type="ECO:0000256" key="1">
    <source>
        <dbReference type="ARBA" id="ARBA00010617"/>
    </source>
</evidence>
<organism evidence="3 4">
    <name type="scientific">Mesobaculum littorinae</name>
    <dbReference type="NCBI Taxonomy" id="2486419"/>
    <lineage>
        <taxon>Bacteria</taxon>
        <taxon>Pseudomonadati</taxon>
        <taxon>Pseudomonadota</taxon>
        <taxon>Alphaproteobacteria</taxon>
        <taxon>Rhodobacterales</taxon>
        <taxon>Roseobacteraceae</taxon>
        <taxon>Mesobaculum</taxon>
    </lineage>
</organism>
<comment type="similarity">
    <text evidence="1">Belongs to the cytochrome P450 family.</text>
</comment>
<keyword evidence="2" id="KW-0479">Metal-binding</keyword>
<dbReference type="AlphaFoldDB" id="A0A438AIA7"/>
<dbReference type="Gene3D" id="1.10.630.10">
    <property type="entry name" value="Cytochrome P450"/>
    <property type="match status" value="1"/>
</dbReference>
<comment type="caution">
    <text evidence="3">The sequence shown here is derived from an EMBL/GenBank/DDBJ whole genome shotgun (WGS) entry which is preliminary data.</text>
</comment>
<dbReference type="PRINTS" id="PR00463">
    <property type="entry name" value="EP450I"/>
</dbReference>
<name>A0A438AIA7_9RHOB</name>
<keyword evidence="2" id="KW-0349">Heme</keyword>